<dbReference type="SUPFAM" id="SSF50156">
    <property type="entry name" value="PDZ domain-like"/>
    <property type="match status" value="1"/>
</dbReference>
<feature type="active site" description="Nucleophile" evidence="8">
    <location>
        <position position="954"/>
    </location>
</feature>
<dbReference type="AlphaFoldDB" id="A0A8E6EWN4"/>
<dbReference type="PIRSF" id="PIRSF036421">
    <property type="entry name" value="Tricorn_protease"/>
    <property type="match status" value="1"/>
</dbReference>
<dbReference type="InterPro" id="IPR012393">
    <property type="entry name" value="Tricorn_protease"/>
</dbReference>
<proteinExistence type="inferred from homology"/>
<dbReference type="Gene3D" id="2.30.42.10">
    <property type="match status" value="1"/>
</dbReference>
<feature type="region of interest" description="Disordered" evidence="9">
    <location>
        <begin position="1052"/>
        <end position="1076"/>
    </location>
</feature>
<evidence type="ECO:0000256" key="2">
    <source>
        <dbReference type="ARBA" id="ARBA00008524"/>
    </source>
</evidence>
<dbReference type="Pfam" id="PF26549">
    <property type="entry name" value="Tricorn_N"/>
    <property type="match status" value="1"/>
</dbReference>
<dbReference type="InterPro" id="IPR029045">
    <property type="entry name" value="ClpP/crotonase-like_dom_sf"/>
</dbReference>
<feature type="region of interest" description="Disordered" evidence="9">
    <location>
        <begin position="512"/>
        <end position="544"/>
    </location>
</feature>
<dbReference type="InterPro" id="IPR036034">
    <property type="entry name" value="PDZ_sf"/>
</dbReference>
<dbReference type="SUPFAM" id="SSF52096">
    <property type="entry name" value="ClpP/crotonase"/>
    <property type="match status" value="1"/>
</dbReference>
<dbReference type="GO" id="GO:0005737">
    <property type="term" value="C:cytoplasm"/>
    <property type="evidence" value="ECO:0007669"/>
    <property type="project" value="UniProtKB-SubCell"/>
</dbReference>
<dbReference type="RefSeq" id="WP_213498943.1">
    <property type="nucleotide sequence ID" value="NZ_CP074694.1"/>
</dbReference>
<comment type="function">
    <text evidence="7">Degrades oligopeptides.</text>
</comment>
<evidence type="ECO:0000256" key="4">
    <source>
        <dbReference type="ARBA" id="ARBA00022670"/>
    </source>
</evidence>
<dbReference type="GO" id="GO:0008236">
    <property type="term" value="F:serine-type peptidase activity"/>
    <property type="evidence" value="ECO:0007669"/>
    <property type="project" value="UniProtKB-UniRule"/>
</dbReference>
<feature type="active site" description="Charge relay system" evidence="8">
    <location>
        <position position="1012"/>
    </location>
</feature>
<evidence type="ECO:0000259" key="10">
    <source>
        <dbReference type="SMART" id="SM00245"/>
    </source>
</evidence>
<evidence type="ECO:0000256" key="6">
    <source>
        <dbReference type="ARBA" id="ARBA00022825"/>
    </source>
</evidence>
<dbReference type="Pfam" id="PF14685">
    <property type="entry name" value="PDZ_Tricorn"/>
    <property type="match status" value="1"/>
</dbReference>
<sequence length="1076" mass="119470">MLQRPTVSEKLIAFSYAGDLWTVDRSGGDARRLTAGVGLETYPVFSPDGKMVAFAGDYEGNLDVYVIPSEGGIPKRLTYHPDSDAPVGWTPDGKNILFRSGRTSSARFLKLFSVPVEGGQPSELPLPMAEDGSLSPDGKKIAYVPLSNKPPFPGSFRPVRNYRGGTASPVWIADLADSSITKVPRKDSNDFNPMWIGDQIYFLSDRDGPTTLFAYNIASKEVKRVLAPEAQDIKSASSCGNAIVYDRFGSVHLFDVTTGVTKPVSIRINADLPGVRPKLEKVAKNIQKASLSPTGVRALFEARGEVVSVPVEKGDVRNLTNSTGVAERDPVWSPDGKAVAYLSDESGEYKLHIRSQSGFGEVKKFTLGESPSFYYNPVWSPDSKRIAYQDKRQNLFYIDLETGKSTKADTGPYDDDVPSAPVWSPDGRWLAHSRLLKNYLYAVFLHSLETGKTSQITDGMSDAKHVAFDKSGKYLFLTASTDIGPAVGSGMSSLNRPVTRSAYVIVLNKTDHSPLAPESDDEKVKQEKEKKENDKEKKEGSKELPKVTIDLDDIDQRTLSLPVPAKNYIGLLSCKAGSILLLEAPVVLNPDDSSLNPDSPPLIVHRFDLEKKKMEKLIEGTTRVAVSFDGEKMLYRLGDNWFVTGTGQPAKPGEGELKLDKVEILVDPRAEWRQIYREVLRLERDFLYDPHFHGYDLKGMWAKHEPYLNGLGSRYELNYLLDELLAGLSLQHVYLTGGDVPRPENRKCGLLGADYRVENDRHRIIKVYRGESWNPSLRAPLTQPGAQVKEGEYLLAVEGRELRGEDEIYRLFEGTAGRQVVLKVGPSPDGKESREITVVPTSSERALRNLAWVDANRRTVDRLTEGRVAYIYLPDTQSQGYTRFNRYFFAQAGREGAIVDERFNGGGLLADHVIDYLRQPIRNYASTREGADQAFPTSAIPGPKVMLINEQAGSGGDYLPYTFRQSKLGPLVGKRTWGGLVGIGGYPELIDGGSVTAPRWGIWFPNSRWDVENRGVAPDIEVEFDPRIARQGKDPQLEKAIEIVLEELKKSPVKRPNRPPFPNYYEPGLKERSEGK</sequence>
<dbReference type="Pfam" id="PF26550">
    <property type="entry name" value="Tricorn_2nd"/>
    <property type="match status" value="1"/>
</dbReference>
<gene>
    <name evidence="11" type="ORF">KIH39_08690</name>
</gene>
<evidence type="ECO:0000313" key="12">
    <source>
        <dbReference type="Proteomes" id="UP000676194"/>
    </source>
</evidence>
<dbReference type="InterPro" id="IPR015943">
    <property type="entry name" value="WD40/YVTN_repeat-like_dom_sf"/>
</dbReference>
<evidence type="ECO:0000256" key="7">
    <source>
        <dbReference type="PIRNR" id="PIRNR036421"/>
    </source>
</evidence>
<name>A0A8E6EWN4_9BACT</name>
<evidence type="ECO:0000256" key="1">
    <source>
        <dbReference type="ARBA" id="ARBA00004496"/>
    </source>
</evidence>
<evidence type="ECO:0000256" key="5">
    <source>
        <dbReference type="ARBA" id="ARBA00022801"/>
    </source>
</evidence>
<comment type="subcellular location">
    <subcellularLocation>
        <location evidence="1 7">Cytoplasm</location>
    </subcellularLocation>
</comment>
<evidence type="ECO:0000313" key="11">
    <source>
        <dbReference type="EMBL" id="QVL33967.1"/>
    </source>
</evidence>
<feature type="compositionally biased region" description="Basic and acidic residues" evidence="9">
    <location>
        <begin position="522"/>
        <end position="544"/>
    </location>
</feature>
<organism evidence="11 12">
    <name type="scientific">Telmatocola sphagniphila</name>
    <dbReference type="NCBI Taxonomy" id="1123043"/>
    <lineage>
        <taxon>Bacteria</taxon>
        <taxon>Pseudomonadati</taxon>
        <taxon>Planctomycetota</taxon>
        <taxon>Planctomycetia</taxon>
        <taxon>Gemmatales</taxon>
        <taxon>Gemmataceae</taxon>
    </lineage>
</organism>
<keyword evidence="6 7" id="KW-0720">Serine protease</keyword>
<evidence type="ECO:0000256" key="3">
    <source>
        <dbReference type="ARBA" id="ARBA00022490"/>
    </source>
</evidence>
<accession>A0A8E6EWN4</accession>
<feature type="active site" description="Charge relay system" evidence="8">
    <location>
        <position position="732"/>
    </location>
</feature>
<dbReference type="Proteomes" id="UP000676194">
    <property type="component" value="Chromosome"/>
</dbReference>
<comment type="similarity">
    <text evidence="2 7">Belongs to the peptidase S41B family.</text>
</comment>
<dbReference type="PANTHER" id="PTHR43253:SF1">
    <property type="entry name" value="TRICORN PROTEASE HOMOLOG 2-RELATED"/>
    <property type="match status" value="1"/>
</dbReference>
<protein>
    <recommendedName>
        <fullName evidence="7">Tricorn protease homolog</fullName>
        <ecNumber evidence="7">3.4.21.-</ecNumber>
    </recommendedName>
</protein>
<evidence type="ECO:0000256" key="8">
    <source>
        <dbReference type="PIRSR" id="PIRSR036421-1"/>
    </source>
</evidence>
<evidence type="ECO:0000256" key="9">
    <source>
        <dbReference type="SAM" id="MobiDB-lite"/>
    </source>
</evidence>
<dbReference type="Gene3D" id="2.120.10.60">
    <property type="entry name" value="Tricorn protease N-terminal domain"/>
    <property type="match status" value="1"/>
</dbReference>
<dbReference type="SUPFAM" id="SSF82171">
    <property type="entry name" value="DPP6 N-terminal domain-like"/>
    <property type="match status" value="1"/>
</dbReference>
<dbReference type="KEGG" id="tsph:KIH39_08690"/>
<dbReference type="Gene3D" id="3.30.750.44">
    <property type="match status" value="1"/>
</dbReference>
<dbReference type="SUPFAM" id="SSF69304">
    <property type="entry name" value="Tricorn protease N-terminal domain"/>
    <property type="match status" value="1"/>
</dbReference>
<dbReference type="GO" id="GO:0006508">
    <property type="term" value="P:proteolysis"/>
    <property type="evidence" value="ECO:0007669"/>
    <property type="project" value="UniProtKB-UniRule"/>
</dbReference>
<feature type="domain" description="Tail specific protease" evidence="10">
    <location>
        <begin position="831"/>
        <end position="1023"/>
    </location>
</feature>
<keyword evidence="4 7" id="KW-0645">Protease</keyword>
<dbReference type="CDD" id="cd07562">
    <property type="entry name" value="Peptidase_S41_TRI"/>
    <property type="match status" value="1"/>
</dbReference>
<dbReference type="PANTHER" id="PTHR43253">
    <property type="entry name" value="TRICORN PROTEASE HOMOLOG 2-RELATED"/>
    <property type="match status" value="1"/>
</dbReference>
<dbReference type="Pfam" id="PF03572">
    <property type="entry name" value="Peptidase_S41"/>
    <property type="match status" value="1"/>
</dbReference>
<dbReference type="Gene3D" id="3.90.226.10">
    <property type="entry name" value="2-enoyl-CoA Hydratase, Chain A, domain 1"/>
    <property type="match status" value="1"/>
</dbReference>
<reference evidence="11" key="1">
    <citation type="submission" date="2021-05" db="EMBL/GenBank/DDBJ databases">
        <title>Complete genome sequence of the cellulolytic planctomycete Telmatocola sphagniphila SP2T and characterization of the first cellulase from planctomycetes.</title>
        <authorList>
            <person name="Rakitin A.L."/>
            <person name="Beletsky A.V."/>
            <person name="Naumoff D.G."/>
            <person name="Kulichevskaya I.S."/>
            <person name="Mardanov A.V."/>
            <person name="Ravin N.V."/>
            <person name="Dedysh S.N."/>
        </authorList>
    </citation>
    <scope>NUCLEOTIDE SEQUENCE</scope>
    <source>
        <strain evidence="11">SP2T</strain>
    </source>
</reference>
<dbReference type="InterPro" id="IPR005151">
    <property type="entry name" value="Tail-specific_protease"/>
</dbReference>
<keyword evidence="12" id="KW-1185">Reference proteome</keyword>
<dbReference type="InterPro" id="IPR029414">
    <property type="entry name" value="Tricorn_PDZ"/>
</dbReference>
<keyword evidence="5 7" id="KW-0378">Hydrolase</keyword>
<dbReference type="SMART" id="SM00245">
    <property type="entry name" value="TSPc"/>
    <property type="match status" value="1"/>
</dbReference>
<dbReference type="Pfam" id="PF14684">
    <property type="entry name" value="Tricorn_C1"/>
    <property type="match status" value="1"/>
</dbReference>
<dbReference type="Gene3D" id="2.130.10.10">
    <property type="entry name" value="YVTN repeat-like/Quinoprotein amine dehydrogenase"/>
    <property type="match status" value="1"/>
</dbReference>
<dbReference type="EC" id="3.4.21.-" evidence="7"/>
<dbReference type="InterPro" id="IPR028204">
    <property type="entry name" value="Tricorn_C1"/>
</dbReference>
<keyword evidence="3 7" id="KW-0963">Cytoplasm</keyword>
<dbReference type="EMBL" id="CP074694">
    <property type="protein sequence ID" value="QVL33967.1"/>
    <property type="molecule type" value="Genomic_DNA"/>
</dbReference>